<feature type="transmembrane region" description="Helical" evidence="4">
    <location>
        <begin position="476"/>
        <end position="494"/>
    </location>
</feature>
<dbReference type="SUPFAM" id="SSF53756">
    <property type="entry name" value="UDP-Glycosyltransferase/glycogen phosphorylase"/>
    <property type="match status" value="1"/>
</dbReference>
<dbReference type="PANTHER" id="PTHR48043">
    <property type="entry name" value="EG:EG0003.4 PROTEIN-RELATED"/>
    <property type="match status" value="1"/>
</dbReference>
<keyword evidence="4" id="KW-1133">Transmembrane helix</keyword>
<dbReference type="EMBL" id="KQ436033">
    <property type="protein sequence ID" value="KOX67538.1"/>
    <property type="molecule type" value="Genomic_DNA"/>
</dbReference>
<feature type="chain" id="PRO_5005844702" evidence="5">
    <location>
        <begin position="20"/>
        <end position="520"/>
    </location>
</feature>
<keyword evidence="4" id="KW-0472">Membrane</keyword>
<dbReference type="OrthoDB" id="5835829at2759"/>
<dbReference type="InterPro" id="IPR050271">
    <property type="entry name" value="UDP-glycosyltransferase"/>
</dbReference>
<accession>A0A0N0BBJ7</accession>
<evidence type="ECO:0000256" key="2">
    <source>
        <dbReference type="ARBA" id="ARBA00022676"/>
    </source>
</evidence>
<sequence length="520" mass="59148">MKLFLPILLTILACGWCNGLRILGIFPLNGKSHWVMAERLMTSLAERGHQVDVVTHFPLKKPPPNYNQISLEGTLPTVVNNVDANNVTVFSNFDITILMEMAGTRICELLSHKQFQDLLKTPKEYDVVILEMFTFPCYLGFGSRLNKPIVGLITSGFPEWLSSLTGNPHNPSFMPGIFQSLSQRMTFWERLQNTVLTNLMSRQIIYHMNKQSDFVRKYMNIDAEIPDLHRNVAAILVNSHYCINGINSMSPGLIEVGGLHINENSDPLSPEVKKWLDESTQGCVFFTFGSMVRIETFPKPLIETFYKVFERIAPVRVLMKVAKKEDLLPGLPKNVMVQPWYPQVTVFKHKNLKAFITHGGLMSTQEAIYFGIPLVGIPLFGDQRVNLKLAANKKVAVNLGSLDNITEETLYNALETALYNETYRSNMKRLSNLFRERPMSAIDTAIYWIEYVSRNGFILQSPAIHLTWWQQNLLDVYAFILACVAVVLYIAVLFTQKLKNYIFGCSSCSKQKVSESKKKK</sequence>
<dbReference type="GO" id="GO:0008194">
    <property type="term" value="F:UDP-glycosyltransferase activity"/>
    <property type="evidence" value="ECO:0007669"/>
    <property type="project" value="InterPro"/>
</dbReference>
<dbReference type="FunFam" id="3.40.50.2000:FF:000050">
    <property type="entry name" value="UDP-glucuronosyltransferase"/>
    <property type="match status" value="1"/>
</dbReference>
<reference evidence="6 7" key="1">
    <citation type="submission" date="2015-07" db="EMBL/GenBank/DDBJ databases">
        <title>The genome of Melipona quadrifasciata.</title>
        <authorList>
            <person name="Pan H."/>
            <person name="Kapheim K."/>
        </authorList>
    </citation>
    <scope>NUCLEOTIDE SEQUENCE [LARGE SCALE GENOMIC DNA]</scope>
    <source>
        <strain evidence="6">0111107301</strain>
        <tissue evidence="6">Whole body</tissue>
    </source>
</reference>
<proteinExistence type="inferred from homology"/>
<keyword evidence="7" id="KW-1185">Reference proteome</keyword>
<protein>
    <submittedName>
        <fullName evidence="6">UDP-glucuronosyltransferase 1-8</fullName>
    </submittedName>
</protein>
<dbReference type="Proteomes" id="UP000053105">
    <property type="component" value="Unassembled WGS sequence"/>
</dbReference>
<evidence type="ECO:0000256" key="3">
    <source>
        <dbReference type="ARBA" id="ARBA00022679"/>
    </source>
</evidence>
<evidence type="ECO:0000256" key="1">
    <source>
        <dbReference type="ARBA" id="ARBA00009995"/>
    </source>
</evidence>
<dbReference type="AlphaFoldDB" id="A0A0N0BBJ7"/>
<keyword evidence="4" id="KW-0812">Transmembrane</keyword>
<organism evidence="6 7">
    <name type="scientific">Melipona quadrifasciata</name>
    <dbReference type="NCBI Taxonomy" id="166423"/>
    <lineage>
        <taxon>Eukaryota</taxon>
        <taxon>Metazoa</taxon>
        <taxon>Ecdysozoa</taxon>
        <taxon>Arthropoda</taxon>
        <taxon>Hexapoda</taxon>
        <taxon>Insecta</taxon>
        <taxon>Pterygota</taxon>
        <taxon>Neoptera</taxon>
        <taxon>Endopterygota</taxon>
        <taxon>Hymenoptera</taxon>
        <taxon>Apocrita</taxon>
        <taxon>Aculeata</taxon>
        <taxon>Apoidea</taxon>
        <taxon>Anthophila</taxon>
        <taxon>Apidae</taxon>
        <taxon>Melipona</taxon>
    </lineage>
</organism>
<evidence type="ECO:0000256" key="4">
    <source>
        <dbReference type="SAM" id="Phobius"/>
    </source>
</evidence>
<dbReference type="CDD" id="cd03784">
    <property type="entry name" value="GT1_Gtf-like"/>
    <property type="match status" value="1"/>
</dbReference>
<keyword evidence="2" id="KW-0328">Glycosyltransferase</keyword>
<dbReference type="PANTHER" id="PTHR48043:SF145">
    <property type="entry name" value="FI06409P-RELATED"/>
    <property type="match status" value="1"/>
</dbReference>
<evidence type="ECO:0000313" key="7">
    <source>
        <dbReference type="Proteomes" id="UP000053105"/>
    </source>
</evidence>
<comment type="similarity">
    <text evidence="1">Belongs to the UDP-glycosyltransferase family.</text>
</comment>
<feature type="signal peptide" evidence="5">
    <location>
        <begin position="1"/>
        <end position="19"/>
    </location>
</feature>
<dbReference type="InterPro" id="IPR002213">
    <property type="entry name" value="UDP_glucos_trans"/>
</dbReference>
<gene>
    <name evidence="6" type="ORF">WN51_08970</name>
</gene>
<dbReference type="Gene3D" id="3.40.50.2000">
    <property type="entry name" value="Glycogen Phosphorylase B"/>
    <property type="match status" value="1"/>
</dbReference>
<dbReference type="Pfam" id="PF00201">
    <property type="entry name" value="UDPGT"/>
    <property type="match status" value="1"/>
</dbReference>
<keyword evidence="5" id="KW-0732">Signal</keyword>
<evidence type="ECO:0000256" key="5">
    <source>
        <dbReference type="SAM" id="SignalP"/>
    </source>
</evidence>
<name>A0A0N0BBJ7_9HYME</name>
<keyword evidence="3 6" id="KW-0808">Transferase</keyword>
<evidence type="ECO:0000313" key="6">
    <source>
        <dbReference type="EMBL" id="KOX67538.1"/>
    </source>
</evidence>
<dbReference type="STRING" id="166423.A0A0N0BBJ7"/>